<comment type="caution">
    <text evidence="6">The sequence shown here is derived from an EMBL/GenBank/DDBJ whole genome shotgun (WGS) entry which is preliminary data.</text>
</comment>
<dbReference type="InterPro" id="IPR051801">
    <property type="entry name" value="GH28_Enzymes"/>
</dbReference>
<reference evidence="6" key="1">
    <citation type="submission" date="2021-01" db="EMBL/GenBank/DDBJ databases">
        <title>Whole genome shotgun sequence of Planosporangium mesophilum NBRC 109066.</title>
        <authorList>
            <person name="Komaki H."/>
            <person name="Tamura T."/>
        </authorList>
    </citation>
    <scope>NUCLEOTIDE SEQUENCE</scope>
    <source>
        <strain evidence="6">NBRC 109066</strain>
    </source>
</reference>
<dbReference type="Gene3D" id="2.160.20.10">
    <property type="entry name" value="Single-stranded right-handed beta-helix, Pectin lyase-like"/>
    <property type="match status" value="1"/>
</dbReference>
<dbReference type="GO" id="GO:0004650">
    <property type="term" value="F:polygalacturonase activity"/>
    <property type="evidence" value="ECO:0007669"/>
    <property type="project" value="InterPro"/>
</dbReference>
<dbReference type="PANTHER" id="PTHR31339:SF9">
    <property type="entry name" value="PLASMIN AND FIBRONECTIN-BINDING PROTEIN A"/>
    <property type="match status" value="1"/>
</dbReference>
<dbReference type="NCBIfam" id="TIGR01409">
    <property type="entry name" value="TAT_signal_seq"/>
    <property type="match status" value="1"/>
</dbReference>
<keyword evidence="7" id="KW-1185">Reference proteome</keyword>
<organism evidence="6 7">
    <name type="scientific">Planosporangium mesophilum</name>
    <dbReference type="NCBI Taxonomy" id="689768"/>
    <lineage>
        <taxon>Bacteria</taxon>
        <taxon>Bacillati</taxon>
        <taxon>Actinomycetota</taxon>
        <taxon>Actinomycetes</taxon>
        <taxon>Micromonosporales</taxon>
        <taxon>Micromonosporaceae</taxon>
        <taxon>Planosporangium</taxon>
    </lineage>
</organism>
<dbReference type="InterPro" id="IPR024535">
    <property type="entry name" value="RHGA/B-epi-like_pectate_lyase"/>
</dbReference>
<dbReference type="AlphaFoldDB" id="A0A8J3X452"/>
<feature type="domain" description="Rhamnogalacturonase A/B/Epimerase-like pectate lyase" evidence="5">
    <location>
        <begin position="67"/>
        <end position="121"/>
    </location>
</feature>
<keyword evidence="2 4" id="KW-0378">Hydrolase</keyword>
<evidence type="ECO:0000259" key="5">
    <source>
        <dbReference type="Pfam" id="PF12708"/>
    </source>
</evidence>
<dbReference type="RefSeq" id="WP_203935645.1">
    <property type="nucleotide sequence ID" value="NZ_BOON01000028.1"/>
</dbReference>
<evidence type="ECO:0000256" key="1">
    <source>
        <dbReference type="ARBA" id="ARBA00008834"/>
    </source>
</evidence>
<dbReference type="InterPro" id="IPR019546">
    <property type="entry name" value="TAT_signal_bac_arc"/>
</dbReference>
<accession>A0A8J3X452</accession>
<dbReference type="Pfam" id="PF12708">
    <property type="entry name" value="Pect-lyase_RHGA_epim"/>
    <property type="match status" value="1"/>
</dbReference>
<proteinExistence type="inferred from homology"/>
<evidence type="ECO:0000256" key="2">
    <source>
        <dbReference type="ARBA" id="ARBA00022801"/>
    </source>
</evidence>
<dbReference type="InterPro" id="IPR012334">
    <property type="entry name" value="Pectin_lyas_fold"/>
</dbReference>
<protein>
    <submittedName>
        <fullName evidence="6">Glycoside hydrolase</fullName>
    </submittedName>
</protein>
<dbReference type="InterPro" id="IPR006626">
    <property type="entry name" value="PbH1"/>
</dbReference>
<dbReference type="Pfam" id="PF00295">
    <property type="entry name" value="Glyco_hydro_28"/>
    <property type="match status" value="1"/>
</dbReference>
<sequence>MRTRRDFLKLTGAVGAGITAAQFTGQAAFAAAESAADSAASAPGNPWARAAYIKAKVRRPHFPNRYVDITKFGAVGDGTTDCTEAIRRAIVACHRAGGGHVVVPGGRFLTGPIHLLSNVDLHVTQDARVLFSTNPAAYLPAVLTRFEGVELYNYSPLIYALDQCDIAVTGTGILDGQADNQHWWPWKGNTAYGWKPGDPKQDAARARLFAMAEQGVPVAQRVFGEGDYLRSSFIEPYRCRNVLIEGVTVVNSPMWEIHPTLSENVLVQDVTVNTHGPNNDGCDPESSRMVVIRGCTFDTGDDCIAIKSGRNADGRRVNVPSRDILIEDCRMRDGHGGVTIGSEMSGGVRDVFVRNCEMSSPNLDIALRFKTNSVRGGCINGFHARDITVGEVGKAVIDINFYYEEGPGHGFNPVVSDINVSRMTVRSATQSLNLRGYADDHIRGVTLTDVDFGATTAPAVVEYVDTLVLRNVIENGKPLTLPAG</sequence>
<gene>
    <name evidence="6" type="ORF">Pme01_30900</name>
</gene>
<dbReference type="PANTHER" id="PTHR31339">
    <property type="entry name" value="PECTIN LYASE-RELATED"/>
    <property type="match status" value="1"/>
</dbReference>
<comment type="similarity">
    <text evidence="1 4">Belongs to the glycosyl hydrolase 28 family.</text>
</comment>
<keyword evidence="3 4" id="KW-0326">Glycosidase</keyword>
<evidence type="ECO:0000256" key="4">
    <source>
        <dbReference type="RuleBase" id="RU361169"/>
    </source>
</evidence>
<dbReference type="GO" id="GO:0005975">
    <property type="term" value="P:carbohydrate metabolic process"/>
    <property type="evidence" value="ECO:0007669"/>
    <property type="project" value="InterPro"/>
</dbReference>
<dbReference type="InterPro" id="IPR011050">
    <property type="entry name" value="Pectin_lyase_fold/virulence"/>
</dbReference>
<dbReference type="InterPro" id="IPR006311">
    <property type="entry name" value="TAT_signal"/>
</dbReference>
<dbReference type="Proteomes" id="UP000599074">
    <property type="component" value="Unassembled WGS sequence"/>
</dbReference>
<dbReference type="PROSITE" id="PS51318">
    <property type="entry name" value="TAT"/>
    <property type="match status" value="1"/>
</dbReference>
<dbReference type="SMART" id="SM00710">
    <property type="entry name" value="PbH1"/>
    <property type="match status" value="3"/>
</dbReference>
<dbReference type="SUPFAM" id="SSF51126">
    <property type="entry name" value="Pectin lyase-like"/>
    <property type="match status" value="1"/>
</dbReference>
<dbReference type="PROSITE" id="PS00502">
    <property type="entry name" value="POLYGALACTURONASE"/>
    <property type="match status" value="1"/>
</dbReference>
<evidence type="ECO:0000313" key="7">
    <source>
        <dbReference type="Proteomes" id="UP000599074"/>
    </source>
</evidence>
<evidence type="ECO:0000256" key="3">
    <source>
        <dbReference type="ARBA" id="ARBA00023295"/>
    </source>
</evidence>
<evidence type="ECO:0000313" key="6">
    <source>
        <dbReference type="EMBL" id="GII23493.1"/>
    </source>
</evidence>
<dbReference type="EMBL" id="BOON01000028">
    <property type="protein sequence ID" value="GII23493.1"/>
    <property type="molecule type" value="Genomic_DNA"/>
</dbReference>
<name>A0A8J3X452_9ACTN</name>
<dbReference type="InterPro" id="IPR000743">
    <property type="entry name" value="Glyco_hydro_28"/>
</dbReference>